<keyword evidence="1" id="KW-0472">Membrane</keyword>
<dbReference type="Proteomes" id="UP001165488">
    <property type="component" value="Unassembled WGS sequence"/>
</dbReference>
<gene>
    <name evidence="2" type="ORF">MM236_15440</name>
</gene>
<organism evidence="2 3">
    <name type="scientific">Belliella calami</name>
    <dbReference type="NCBI Taxonomy" id="2923436"/>
    <lineage>
        <taxon>Bacteria</taxon>
        <taxon>Pseudomonadati</taxon>
        <taxon>Bacteroidota</taxon>
        <taxon>Cytophagia</taxon>
        <taxon>Cytophagales</taxon>
        <taxon>Cyclobacteriaceae</taxon>
        <taxon>Belliella</taxon>
    </lineage>
</organism>
<dbReference type="RefSeq" id="WP_241275893.1">
    <property type="nucleotide sequence ID" value="NZ_JAKZGS010000015.1"/>
</dbReference>
<accession>A0ABS9URZ2</accession>
<comment type="caution">
    <text evidence="2">The sequence shown here is derived from an EMBL/GenBank/DDBJ whole genome shotgun (WGS) entry which is preliminary data.</text>
</comment>
<dbReference type="InterPro" id="IPR009325">
    <property type="entry name" value="DUF983"/>
</dbReference>
<sequence>MESKGYQKANHSDTLPKSIVKGNLWQSMAACKCPICTKGQMFKSKATDLSRFNELKEACPNCGFKFMPEPGFYQISMFLTYAFGVALFVVFGLLTYFIFSNPPLWVYYLMIFVPAVVTVPWSLRYSKVIMLYIFTWRK</sequence>
<keyword evidence="1" id="KW-0812">Transmembrane</keyword>
<proteinExistence type="predicted"/>
<keyword evidence="3" id="KW-1185">Reference proteome</keyword>
<protein>
    <submittedName>
        <fullName evidence="2">DUF983 domain-containing protein</fullName>
    </submittedName>
</protein>
<keyword evidence="1" id="KW-1133">Transmembrane helix</keyword>
<evidence type="ECO:0000313" key="2">
    <source>
        <dbReference type="EMBL" id="MCH7399395.1"/>
    </source>
</evidence>
<evidence type="ECO:0000256" key="1">
    <source>
        <dbReference type="SAM" id="Phobius"/>
    </source>
</evidence>
<evidence type="ECO:0000313" key="3">
    <source>
        <dbReference type="Proteomes" id="UP001165488"/>
    </source>
</evidence>
<name>A0ABS9URZ2_9BACT</name>
<dbReference type="Pfam" id="PF06170">
    <property type="entry name" value="DUF983"/>
    <property type="match status" value="1"/>
</dbReference>
<feature type="transmembrane region" description="Helical" evidence="1">
    <location>
        <begin position="75"/>
        <end position="99"/>
    </location>
</feature>
<feature type="transmembrane region" description="Helical" evidence="1">
    <location>
        <begin position="105"/>
        <end position="123"/>
    </location>
</feature>
<reference evidence="2" key="1">
    <citation type="submission" date="2022-03" db="EMBL/GenBank/DDBJ databases">
        <title>De novo assembled genomes of Belliella spp. (Cyclobacteriaceae) strains.</title>
        <authorList>
            <person name="Szabo A."/>
            <person name="Korponai K."/>
            <person name="Felfoldi T."/>
        </authorList>
    </citation>
    <scope>NUCLEOTIDE SEQUENCE</scope>
    <source>
        <strain evidence="2">DSM 107340</strain>
    </source>
</reference>
<dbReference type="EMBL" id="JAKZGS010000015">
    <property type="protein sequence ID" value="MCH7399395.1"/>
    <property type="molecule type" value="Genomic_DNA"/>
</dbReference>